<accession>A0ABN2WWY7</accession>
<feature type="domain" description="SnoaL-like" evidence="1">
    <location>
        <begin position="14"/>
        <end position="63"/>
    </location>
</feature>
<comment type="caution">
    <text evidence="2">The sequence shown here is derived from an EMBL/GenBank/DDBJ whole genome shotgun (WGS) entry which is preliminary data.</text>
</comment>
<evidence type="ECO:0000313" key="3">
    <source>
        <dbReference type="Proteomes" id="UP001500016"/>
    </source>
</evidence>
<proteinExistence type="predicted"/>
<organism evidence="2 3">
    <name type="scientific">Streptomyces albiaxialis</name>
    <dbReference type="NCBI Taxonomy" id="329523"/>
    <lineage>
        <taxon>Bacteria</taxon>
        <taxon>Bacillati</taxon>
        <taxon>Actinomycetota</taxon>
        <taxon>Actinomycetes</taxon>
        <taxon>Kitasatosporales</taxon>
        <taxon>Streptomycetaceae</taxon>
        <taxon>Streptomyces</taxon>
    </lineage>
</organism>
<evidence type="ECO:0000313" key="2">
    <source>
        <dbReference type="EMBL" id="GAA2100756.1"/>
    </source>
</evidence>
<evidence type="ECO:0000259" key="1">
    <source>
        <dbReference type="Pfam" id="PF12680"/>
    </source>
</evidence>
<dbReference type="SUPFAM" id="SSF54427">
    <property type="entry name" value="NTF2-like"/>
    <property type="match status" value="1"/>
</dbReference>
<dbReference type="InterPro" id="IPR032710">
    <property type="entry name" value="NTF2-like_dom_sf"/>
</dbReference>
<gene>
    <name evidence="2" type="ORF">GCM10009801_73490</name>
</gene>
<dbReference type="EMBL" id="BAAAPE010000024">
    <property type="protein sequence ID" value="GAA2100756.1"/>
    <property type="molecule type" value="Genomic_DNA"/>
</dbReference>
<dbReference type="Pfam" id="PF12680">
    <property type="entry name" value="SnoaL_2"/>
    <property type="match status" value="1"/>
</dbReference>
<reference evidence="2 3" key="1">
    <citation type="journal article" date="2019" name="Int. J. Syst. Evol. Microbiol.">
        <title>The Global Catalogue of Microorganisms (GCM) 10K type strain sequencing project: providing services to taxonomists for standard genome sequencing and annotation.</title>
        <authorList>
            <consortium name="The Broad Institute Genomics Platform"/>
            <consortium name="The Broad Institute Genome Sequencing Center for Infectious Disease"/>
            <person name="Wu L."/>
            <person name="Ma J."/>
        </authorList>
    </citation>
    <scope>NUCLEOTIDE SEQUENCE [LARGE SCALE GENOMIC DNA]</scope>
    <source>
        <strain evidence="2 3">JCM 15478</strain>
    </source>
</reference>
<dbReference type="Proteomes" id="UP001500016">
    <property type="component" value="Unassembled WGS sequence"/>
</dbReference>
<sequence>MIDEIARKKIVVEHSRLLSVGDLDGLMAMYAENVTFEDPVGSGRRRGRDALREHFARSVEAGIDETTGQPVAGQDGLHALAPVVSVMDYLPKGPEFVERGWLDPPSATDEARLTCAYVLVLRTGVGGLIEDLRAFWGRSDLTLTP</sequence>
<protein>
    <recommendedName>
        <fullName evidence="1">SnoaL-like domain-containing protein</fullName>
    </recommendedName>
</protein>
<dbReference type="InterPro" id="IPR037401">
    <property type="entry name" value="SnoaL-like"/>
</dbReference>
<dbReference type="Gene3D" id="3.10.450.50">
    <property type="match status" value="1"/>
</dbReference>
<keyword evidence="3" id="KW-1185">Reference proteome</keyword>
<dbReference type="RefSeq" id="WP_344534627.1">
    <property type="nucleotide sequence ID" value="NZ_BAAAPE010000024.1"/>
</dbReference>
<name>A0ABN2WWY7_9ACTN</name>